<organism evidence="19 20">
    <name type="scientific">Colletotrichum musicola</name>
    <dbReference type="NCBI Taxonomy" id="2175873"/>
    <lineage>
        <taxon>Eukaryota</taxon>
        <taxon>Fungi</taxon>
        <taxon>Dikarya</taxon>
        <taxon>Ascomycota</taxon>
        <taxon>Pezizomycotina</taxon>
        <taxon>Sordariomycetes</taxon>
        <taxon>Hypocreomycetidae</taxon>
        <taxon>Glomerellales</taxon>
        <taxon>Glomerellaceae</taxon>
        <taxon>Colletotrichum</taxon>
        <taxon>Colletotrichum orchidearum species complex</taxon>
    </lineage>
</organism>
<keyword evidence="10 15" id="KW-0408">Iron</keyword>
<comment type="caution">
    <text evidence="15">Lacks conserved residue(s) required for the propagation of feature annotation.</text>
</comment>
<reference evidence="19" key="1">
    <citation type="journal article" date="2020" name="Phytopathology">
        <title>Genome Sequence Resources of Colletotrichum truncatum, C. plurivorum, C. musicola, and C. sojae: Four Species Pathogenic to Soybean (Glycine max).</title>
        <authorList>
            <person name="Rogerio F."/>
            <person name="Boufleur T.R."/>
            <person name="Ciampi-Guillardi M."/>
            <person name="Sukno S.A."/>
            <person name="Thon M.R."/>
            <person name="Massola Junior N.S."/>
            <person name="Baroncelli R."/>
        </authorList>
    </citation>
    <scope>NUCLEOTIDE SEQUENCE</scope>
    <source>
        <strain evidence="19">LFN0074</strain>
    </source>
</reference>
<keyword evidence="9 17" id="KW-0732">Signal</keyword>
<accession>A0A8H6MR54</accession>
<evidence type="ECO:0000256" key="3">
    <source>
        <dbReference type="ARBA" id="ARBA00010031"/>
    </source>
</evidence>
<evidence type="ECO:0000256" key="14">
    <source>
        <dbReference type="ARBA" id="ARBA00023288"/>
    </source>
</evidence>
<name>A0A8H6MR54_9PEZI</name>
<evidence type="ECO:0000256" key="7">
    <source>
        <dbReference type="ARBA" id="ARBA00022622"/>
    </source>
</evidence>
<comment type="similarity">
    <text evidence="3">Belongs to the RBT5 family.</text>
</comment>
<dbReference type="OrthoDB" id="3767534at2759"/>
<keyword evidence="12" id="KW-1015">Disulfide bond</keyword>
<evidence type="ECO:0000256" key="2">
    <source>
        <dbReference type="ARBA" id="ARBA00004613"/>
    </source>
</evidence>
<dbReference type="InterPro" id="IPR008427">
    <property type="entry name" value="Extracellular_membr_CFEM_dom"/>
</dbReference>
<evidence type="ECO:0000256" key="15">
    <source>
        <dbReference type="PROSITE-ProRule" id="PRU01356"/>
    </source>
</evidence>
<evidence type="ECO:0000256" key="11">
    <source>
        <dbReference type="ARBA" id="ARBA00023136"/>
    </source>
</evidence>
<evidence type="ECO:0000256" key="13">
    <source>
        <dbReference type="ARBA" id="ARBA00023180"/>
    </source>
</evidence>
<dbReference type="EMBL" id="WIGM01001053">
    <property type="protein sequence ID" value="KAF6805909.1"/>
    <property type="molecule type" value="Genomic_DNA"/>
</dbReference>
<evidence type="ECO:0000313" key="19">
    <source>
        <dbReference type="EMBL" id="KAF6805909.1"/>
    </source>
</evidence>
<evidence type="ECO:0000256" key="8">
    <source>
        <dbReference type="ARBA" id="ARBA00022723"/>
    </source>
</evidence>
<keyword evidence="8 15" id="KW-0479">Metal-binding</keyword>
<keyword evidence="13" id="KW-0325">Glycoprotein</keyword>
<evidence type="ECO:0000313" key="20">
    <source>
        <dbReference type="Proteomes" id="UP000639643"/>
    </source>
</evidence>
<feature type="signal peptide" evidence="17">
    <location>
        <begin position="1"/>
        <end position="16"/>
    </location>
</feature>
<dbReference type="GO" id="GO:0046872">
    <property type="term" value="F:metal ion binding"/>
    <property type="evidence" value="ECO:0007669"/>
    <property type="project" value="UniProtKB-UniRule"/>
</dbReference>
<dbReference type="PROSITE" id="PS52012">
    <property type="entry name" value="CFEM"/>
    <property type="match status" value="1"/>
</dbReference>
<dbReference type="SMART" id="SM00747">
    <property type="entry name" value="CFEM"/>
    <property type="match status" value="1"/>
</dbReference>
<protein>
    <submittedName>
        <fullName evidence="19">CFEM domain-containing protein</fullName>
    </submittedName>
</protein>
<keyword evidence="4" id="KW-1003">Cell membrane</keyword>
<sequence>MKYSYVLLAAVGLAAAQKKFTDVIPECSVECLTKAVKDGTTCSSIDDSQCICEATNYRNIYTVGVSCVLAACNPDVATGQLLPAAAAFCREVTGGATAPPADSAPVSATASIPSLVSSSATSASAPATAAASGTASAASGSGSASATGTPSAAASGTGTGTGAPATETTAQPGGAAAMGSMGAAGMLALGALAIF</sequence>
<keyword evidence="11" id="KW-0472">Membrane</keyword>
<dbReference type="GO" id="GO:0098552">
    <property type="term" value="C:side of membrane"/>
    <property type="evidence" value="ECO:0007669"/>
    <property type="project" value="UniProtKB-KW"/>
</dbReference>
<evidence type="ECO:0000256" key="6">
    <source>
        <dbReference type="ARBA" id="ARBA00022617"/>
    </source>
</evidence>
<dbReference type="GO" id="GO:0005886">
    <property type="term" value="C:plasma membrane"/>
    <property type="evidence" value="ECO:0007669"/>
    <property type="project" value="UniProtKB-SubCell"/>
</dbReference>
<keyword evidence="6 15" id="KW-0349">Heme</keyword>
<feature type="domain" description="CFEM" evidence="18">
    <location>
        <begin position="1"/>
        <end position="119"/>
    </location>
</feature>
<evidence type="ECO:0000256" key="9">
    <source>
        <dbReference type="ARBA" id="ARBA00022729"/>
    </source>
</evidence>
<dbReference type="AlphaFoldDB" id="A0A8H6MR54"/>
<evidence type="ECO:0000256" key="10">
    <source>
        <dbReference type="ARBA" id="ARBA00023004"/>
    </source>
</evidence>
<evidence type="ECO:0000256" key="17">
    <source>
        <dbReference type="SAM" id="SignalP"/>
    </source>
</evidence>
<dbReference type="GO" id="GO:0005576">
    <property type="term" value="C:extracellular region"/>
    <property type="evidence" value="ECO:0007669"/>
    <property type="project" value="UniProtKB-SubCell"/>
</dbReference>
<evidence type="ECO:0000256" key="12">
    <source>
        <dbReference type="ARBA" id="ARBA00023157"/>
    </source>
</evidence>
<dbReference type="InterPro" id="IPR051735">
    <property type="entry name" value="CFEM_domain"/>
</dbReference>
<feature type="binding site" description="axial binding residue" evidence="15">
    <location>
        <position position="47"/>
    </location>
    <ligand>
        <name>heme</name>
        <dbReference type="ChEBI" id="CHEBI:30413"/>
    </ligand>
    <ligandPart>
        <name>Fe</name>
        <dbReference type="ChEBI" id="CHEBI:18248"/>
    </ligandPart>
</feature>
<keyword evidence="20" id="KW-1185">Reference proteome</keyword>
<keyword evidence="14" id="KW-0449">Lipoprotein</keyword>
<feature type="chain" id="PRO_5035003339" evidence="17">
    <location>
        <begin position="17"/>
        <end position="195"/>
    </location>
</feature>
<comment type="subcellular location">
    <subcellularLocation>
        <location evidence="1">Cell membrane</location>
        <topology evidence="1">Lipid-anchor</topology>
        <topology evidence="1">GPI-anchor</topology>
    </subcellularLocation>
    <subcellularLocation>
        <location evidence="2">Secreted</location>
    </subcellularLocation>
</comment>
<evidence type="ECO:0000256" key="4">
    <source>
        <dbReference type="ARBA" id="ARBA00022475"/>
    </source>
</evidence>
<comment type="caution">
    <text evidence="19">The sequence shown here is derived from an EMBL/GenBank/DDBJ whole genome shotgun (WGS) entry which is preliminary data.</text>
</comment>
<evidence type="ECO:0000256" key="5">
    <source>
        <dbReference type="ARBA" id="ARBA00022525"/>
    </source>
</evidence>
<keyword evidence="5" id="KW-0964">Secreted</keyword>
<evidence type="ECO:0000256" key="1">
    <source>
        <dbReference type="ARBA" id="ARBA00004609"/>
    </source>
</evidence>
<dbReference type="Proteomes" id="UP000639643">
    <property type="component" value="Unassembled WGS sequence"/>
</dbReference>
<evidence type="ECO:0000256" key="16">
    <source>
        <dbReference type="SAM" id="MobiDB-lite"/>
    </source>
</evidence>
<gene>
    <name evidence="19" type="ORF">CMUS01_14510</name>
</gene>
<feature type="region of interest" description="Disordered" evidence="16">
    <location>
        <begin position="139"/>
        <end position="176"/>
    </location>
</feature>
<proteinExistence type="inferred from homology"/>
<dbReference type="Pfam" id="PF05730">
    <property type="entry name" value="CFEM"/>
    <property type="match status" value="1"/>
</dbReference>
<dbReference type="PANTHER" id="PTHR37928">
    <property type="entry name" value="CFEM DOMAIN PROTEIN (AFU_ORTHOLOGUE AFUA_6G14090)"/>
    <property type="match status" value="1"/>
</dbReference>
<evidence type="ECO:0000259" key="18">
    <source>
        <dbReference type="PROSITE" id="PS52012"/>
    </source>
</evidence>
<keyword evidence="7" id="KW-0336">GPI-anchor</keyword>
<dbReference type="PANTHER" id="PTHR37928:SF2">
    <property type="entry name" value="GPI ANCHORED CFEM DOMAIN PROTEIN (AFU_ORTHOLOGUE AFUA_6G10580)"/>
    <property type="match status" value="1"/>
</dbReference>